<organism evidence="2 3">
    <name type="scientific">Methylopila musalis</name>
    <dbReference type="NCBI Taxonomy" id="1134781"/>
    <lineage>
        <taxon>Bacteria</taxon>
        <taxon>Pseudomonadati</taxon>
        <taxon>Pseudomonadota</taxon>
        <taxon>Alphaproteobacteria</taxon>
        <taxon>Hyphomicrobiales</taxon>
        <taxon>Methylopilaceae</taxon>
        <taxon>Methylopila</taxon>
    </lineage>
</organism>
<evidence type="ECO:0000313" key="2">
    <source>
        <dbReference type="EMBL" id="MFD1332577.1"/>
    </source>
</evidence>
<reference evidence="3" key="1">
    <citation type="journal article" date="2019" name="Int. J. Syst. Evol. Microbiol.">
        <title>The Global Catalogue of Microorganisms (GCM) 10K type strain sequencing project: providing services to taxonomists for standard genome sequencing and annotation.</title>
        <authorList>
            <consortium name="The Broad Institute Genomics Platform"/>
            <consortium name="The Broad Institute Genome Sequencing Center for Infectious Disease"/>
            <person name="Wu L."/>
            <person name="Ma J."/>
        </authorList>
    </citation>
    <scope>NUCLEOTIDE SEQUENCE [LARGE SCALE GENOMIC DNA]</scope>
    <source>
        <strain evidence="3">CCUG 61696</strain>
    </source>
</reference>
<gene>
    <name evidence="2" type="ORF">ACFQ4O_11270</name>
</gene>
<comment type="caution">
    <text evidence="2">The sequence shown here is derived from an EMBL/GenBank/DDBJ whole genome shotgun (WGS) entry which is preliminary data.</text>
</comment>
<evidence type="ECO:0000256" key="1">
    <source>
        <dbReference type="SAM" id="MobiDB-lite"/>
    </source>
</evidence>
<feature type="region of interest" description="Disordered" evidence="1">
    <location>
        <begin position="1"/>
        <end position="55"/>
    </location>
</feature>
<feature type="compositionally biased region" description="Gly residues" evidence="1">
    <location>
        <begin position="1"/>
        <end position="10"/>
    </location>
</feature>
<sequence length="55" mass="5622">MGYGGPGWGSPGAYRDRGGDRPRFEGGGGRIERGDRGGGGDRGGDRGGGGRDRDR</sequence>
<dbReference type="Proteomes" id="UP001597171">
    <property type="component" value="Unassembled WGS sequence"/>
</dbReference>
<dbReference type="RefSeq" id="WP_378775791.1">
    <property type="nucleotide sequence ID" value="NZ_JBHTMX010000101.1"/>
</dbReference>
<evidence type="ECO:0008006" key="4">
    <source>
        <dbReference type="Google" id="ProtNLM"/>
    </source>
</evidence>
<proteinExistence type="predicted"/>
<accession>A0ABW3Z8J2</accession>
<name>A0ABW3Z8J2_9HYPH</name>
<dbReference type="EMBL" id="JBHTMX010000101">
    <property type="protein sequence ID" value="MFD1332577.1"/>
    <property type="molecule type" value="Genomic_DNA"/>
</dbReference>
<protein>
    <recommendedName>
        <fullName evidence="4">RNA-binding protein</fullName>
    </recommendedName>
</protein>
<feature type="compositionally biased region" description="Basic and acidic residues" evidence="1">
    <location>
        <begin position="14"/>
        <end position="55"/>
    </location>
</feature>
<evidence type="ECO:0000313" key="3">
    <source>
        <dbReference type="Proteomes" id="UP001597171"/>
    </source>
</evidence>
<keyword evidence="3" id="KW-1185">Reference proteome</keyword>